<dbReference type="GO" id="GO:0016020">
    <property type="term" value="C:membrane"/>
    <property type="evidence" value="ECO:0007669"/>
    <property type="project" value="UniProtKB-SubCell"/>
</dbReference>
<evidence type="ECO:0000256" key="4">
    <source>
        <dbReference type="ARBA" id="ARBA00023136"/>
    </source>
</evidence>
<gene>
    <name evidence="8" type="ORF">AAFF_G00384920</name>
</gene>
<proteinExistence type="predicted"/>
<organism evidence="8 9">
    <name type="scientific">Aldrovandia affinis</name>
    <dbReference type="NCBI Taxonomy" id="143900"/>
    <lineage>
        <taxon>Eukaryota</taxon>
        <taxon>Metazoa</taxon>
        <taxon>Chordata</taxon>
        <taxon>Craniata</taxon>
        <taxon>Vertebrata</taxon>
        <taxon>Euteleostomi</taxon>
        <taxon>Actinopterygii</taxon>
        <taxon>Neopterygii</taxon>
        <taxon>Teleostei</taxon>
        <taxon>Notacanthiformes</taxon>
        <taxon>Halosauridae</taxon>
        <taxon>Aldrovandia</taxon>
    </lineage>
</organism>
<keyword evidence="3 6" id="KW-1133">Transmembrane helix</keyword>
<dbReference type="PANTHER" id="PTHR43066">
    <property type="entry name" value="RHOMBOID-RELATED PROTEIN"/>
    <property type="match status" value="1"/>
</dbReference>
<dbReference type="Gene3D" id="1.10.8.10">
    <property type="entry name" value="DNA helicase RuvA subunit, C-terminal domain"/>
    <property type="match status" value="1"/>
</dbReference>
<keyword evidence="2 6" id="KW-0812">Transmembrane</keyword>
<evidence type="ECO:0000256" key="5">
    <source>
        <dbReference type="SAM" id="MobiDB-lite"/>
    </source>
</evidence>
<dbReference type="SMART" id="SM00165">
    <property type="entry name" value="UBA"/>
    <property type="match status" value="1"/>
</dbReference>
<evidence type="ECO:0000256" key="3">
    <source>
        <dbReference type="ARBA" id="ARBA00022989"/>
    </source>
</evidence>
<dbReference type="GO" id="GO:0004252">
    <property type="term" value="F:serine-type endopeptidase activity"/>
    <property type="evidence" value="ECO:0007669"/>
    <property type="project" value="TreeGrafter"/>
</dbReference>
<evidence type="ECO:0000313" key="8">
    <source>
        <dbReference type="EMBL" id="KAJ8401261.1"/>
    </source>
</evidence>
<feature type="region of interest" description="Disordered" evidence="5">
    <location>
        <begin position="284"/>
        <end position="308"/>
    </location>
</feature>
<dbReference type="Gene3D" id="1.20.1540.10">
    <property type="entry name" value="Rhomboid-like"/>
    <property type="match status" value="1"/>
</dbReference>
<feature type="transmembrane region" description="Helical" evidence="6">
    <location>
        <begin position="18"/>
        <end position="37"/>
    </location>
</feature>
<dbReference type="PANTHER" id="PTHR43066:SF21">
    <property type="entry name" value="UBIQUITIN-ASSOCIATED DOMAIN-CONTAINING PROTEIN 2"/>
    <property type="match status" value="1"/>
</dbReference>
<dbReference type="InterPro" id="IPR009060">
    <property type="entry name" value="UBA-like_sf"/>
</dbReference>
<keyword evidence="9" id="KW-1185">Reference proteome</keyword>
<comment type="caution">
    <text evidence="8">The sequence shown here is derived from an EMBL/GenBank/DDBJ whole genome shotgun (WGS) entry which is preliminary data.</text>
</comment>
<dbReference type="AlphaFoldDB" id="A0AAD7WLC7"/>
<dbReference type="Proteomes" id="UP001221898">
    <property type="component" value="Unassembled WGS sequence"/>
</dbReference>
<dbReference type="PROSITE" id="PS50030">
    <property type="entry name" value="UBA"/>
    <property type="match status" value="1"/>
</dbReference>
<name>A0AAD7WLC7_9TELE</name>
<dbReference type="InterPro" id="IPR041928">
    <property type="entry name" value="UBA_UBAC2"/>
</dbReference>
<dbReference type="InterPro" id="IPR015940">
    <property type="entry name" value="UBA"/>
</dbReference>
<dbReference type="Pfam" id="PF00627">
    <property type="entry name" value="UBA"/>
    <property type="match status" value="1"/>
</dbReference>
<keyword evidence="4 6" id="KW-0472">Membrane</keyword>
<dbReference type="EMBL" id="JAINUG010000071">
    <property type="protein sequence ID" value="KAJ8401261.1"/>
    <property type="molecule type" value="Genomic_DNA"/>
</dbReference>
<evidence type="ECO:0000259" key="7">
    <source>
        <dbReference type="PROSITE" id="PS50030"/>
    </source>
</evidence>
<evidence type="ECO:0000256" key="2">
    <source>
        <dbReference type="ARBA" id="ARBA00022692"/>
    </source>
</evidence>
<dbReference type="SUPFAM" id="SSF46934">
    <property type="entry name" value="UBA-like"/>
    <property type="match status" value="1"/>
</dbReference>
<feature type="transmembrane region" description="Helical" evidence="6">
    <location>
        <begin position="162"/>
        <end position="192"/>
    </location>
</feature>
<evidence type="ECO:0000256" key="1">
    <source>
        <dbReference type="ARBA" id="ARBA00004141"/>
    </source>
</evidence>
<sequence>MFTTTGSRGLYKAPLTKSLLLIPSAVALLLVVVLPQYQGLFLNNLQAVRQDYQVWRLVCGRLICLDLKDTFCSSLLVYNFRIFERRYGSRKFASFLLGTWVLSALVDVLLAEALRHVFHLQVDMLPSGPLGPIFALFVPFYRSVPPVQVTQVLGQLSVTNKSLVYIVGLQLLTSSPVMWIIALSGLVSGLLYHNDALRVQRVLFVPRWMARGSSYLLEPLLSGAEPAGETALGMGATLDIQRQQRMDLLDQRILLSQFAQIRRSRQQQQFGLINWNRFFPSLRHRGRNHNPAQPQQPAHPNPSDNSTVNEEQVALLMEMGFTRLDALEALRASDNDLNMATNFLLQR</sequence>
<accession>A0AAD7WLC7</accession>
<feature type="domain" description="UBA" evidence="7">
    <location>
        <begin position="307"/>
        <end position="347"/>
    </location>
</feature>
<comment type="subcellular location">
    <subcellularLocation>
        <location evidence="1">Membrane</location>
        <topology evidence="1">Multi-pass membrane protein</topology>
    </subcellularLocation>
</comment>
<reference evidence="8" key="1">
    <citation type="journal article" date="2023" name="Science">
        <title>Genome structures resolve the early diversification of teleost fishes.</title>
        <authorList>
            <person name="Parey E."/>
            <person name="Louis A."/>
            <person name="Montfort J."/>
            <person name="Bouchez O."/>
            <person name="Roques C."/>
            <person name="Iampietro C."/>
            <person name="Lluch J."/>
            <person name="Castinel A."/>
            <person name="Donnadieu C."/>
            <person name="Desvignes T."/>
            <person name="Floi Bucao C."/>
            <person name="Jouanno E."/>
            <person name="Wen M."/>
            <person name="Mejri S."/>
            <person name="Dirks R."/>
            <person name="Jansen H."/>
            <person name="Henkel C."/>
            <person name="Chen W.J."/>
            <person name="Zahm M."/>
            <person name="Cabau C."/>
            <person name="Klopp C."/>
            <person name="Thompson A.W."/>
            <person name="Robinson-Rechavi M."/>
            <person name="Braasch I."/>
            <person name="Lecointre G."/>
            <person name="Bobe J."/>
            <person name="Postlethwait J.H."/>
            <person name="Berthelot C."/>
            <person name="Roest Crollius H."/>
            <person name="Guiguen Y."/>
        </authorList>
    </citation>
    <scope>NUCLEOTIDE SEQUENCE</scope>
    <source>
        <strain evidence="8">NC1722</strain>
    </source>
</reference>
<evidence type="ECO:0000256" key="6">
    <source>
        <dbReference type="SAM" id="Phobius"/>
    </source>
</evidence>
<feature type="transmembrane region" description="Helical" evidence="6">
    <location>
        <begin position="92"/>
        <end position="110"/>
    </location>
</feature>
<dbReference type="CDD" id="cd14305">
    <property type="entry name" value="UBA_UBAC2"/>
    <property type="match status" value="1"/>
</dbReference>
<dbReference type="InterPro" id="IPR035952">
    <property type="entry name" value="Rhomboid-like_sf"/>
</dbReference>
<dbReference type="SUPFAM" id="SSF144091">
    <property type="entry name" value="Rhomboid-like"/>
    <property type="match status" value="1"/>
</dbReference>
<evidence type="ECO:0000313" key="9">
    <source>
        <dbReference type="Proteomes" id="UP001221898"/>
    </source>
</evidence>
<protein>
    <recommendedName>
        <fullName evidence="7">UBA domain-containing protein</fullName>
    </recommendedName>
</protein>
<feature type="compositionally biased region" description="Low complexity" evidence="5">
    <location>
        <begin position="289"/>
        <end position="302"/>
    </location>
</feature>